<feature type="transmembrane region" description="Helical" evidence="8">
    <location>
        <begin position="41"/>
        <end position="60"/>
    </location>
</feature>
<accession>A0ABU9HN77</accession>
<evidence type="ECO:0000256" key="6">
    <source>
        <dbReference type="ARBA" id="ARBA00022989"/>
    </source>
</evidence>
<keyword evidence="7 8" id="KW-0472">Membrane</keyword>
<protein>
    <recommendedName>
        <fullName evidence="8 9">1,4-dihydroxy-2-naphthoate octaprenyltransferase</fullName>
        <shortName evidence="8">DHNA-octaprenyltransferase</shortName>
        <ecNumber evidence="8 9">2.5.1.74</ecNumber>
    </recommendedName>
</protein>
<keyword evidence="3 8" id="KW-1003">Cell membrane</keyword>
<dbReference type="InterPro" id="IPR026046">
    <property type="entry name" value="UBIAD1"/>
</dbReference>
<reference evidence="10 11" key="1">
    <citation type="submission" date="2024-04" db="EMBL/GenBank/DDBJ databases">
        <title>Flavobacterium sp. DGU99 16S ribosomal RNA gene Genome sequencing and assembly.</title>
        <authorList>
            <person name="Park S."/>
        </authorList>
    </citation>
    <scope>NUCLEOTIDE SEQUENCE [LARGE SCALE GENOMIC DNA]</scope>
    <source>
        <strain evidence="10 11">DGU99</strain>
    </source>
</reference>
<dbReference type="PANTHER" id="PTHR13929:SF0">
    <property type="entry name" value="UBIA PRENYLTRANSFERASE DOMAIN-CONTAINING PROTEIN 1"/>
    <property type="match status" value="1"/>
</dbReference>
<keyword evidence="2 8" id="KW-0474">Menaquinone biosynthesis</keyword>
<evidence type="ECO:0000313" key="10">
    <source>
        <dbReference type="EMBL" id="MEL1241392.1"/>
    </source>
</evidence>
<dbReference type="RefSeq" id="WP_341700610.1">
    <property type="nucleotide sequence ID" value="NZ_JBBYHU010000018.1"/>
</dbReference>
<evidence type="ECO:0000256" key="5">
    <source>
        <dbReference type="ARBA" id="ARBA00022692"/>
    </source>
</evidence>
<comment type="function">
    <text evidence="8">Conversion of 1,4-dihydroxy-2-naphthoate (DHNA) to demethylmenaquinone (DMK).</text>
</comment>
<name>A0ABU9HN77_9FLAO</name>
<keyword evidence="6 8" id="KW-1133">Transmembrane helix</keyword>
<feature type="transmembrane region" description="Helical" evidence="8">
    <location>
        <begin position="12"/>
        <end position="29"/>
    </location>
</feature>
<comment type="pathway">
    <text evidence="8">Quinol/quinone metabolism; menaquinone biosynthesis; menaquinol from 1,4-dihydroxy-2-naphthoate: step 1/2.</text>
</comment>
<dbReference type="Proteomes" id="UP001398556">
    <property type="component" value="Unassembled WGS sequence"/>
</dbReference>
<dbReference type="GO" id="GO:0046428">
    <property type="term" value="F:1,4-dihydroxy-2-naphthoate polyprenyltransferase activity"/>
    <property type="evidence" value="ECO:0007669"/>
    <property type="project" value="UniProtKB-EC"/>
</dbReference>
<feature type="transmembrane region" description="Helical" evidence="8">
    <location>
        <begin position="183"/>
        <end position="203"/>
    </location>
</feature>
<feature type="transmembrane region" description="Helical" evidence="8">
    <location>
        <begin position="289"/>
        <end position="317"/>
    </location>
</feature>
<dbReference type="PIRSF" id="PIRSF005355">
    <property type="entry name" value="UBIAD1"/>
    <property type="match status" value="1"/>
</dbReference>
<keyword evidence="4 8" id="KW-0808">Transferase</keyword>
<dbReference type="NCBIfam" id="TIGR00751">
    <property type="entry name" value="menA"/>
    <property type="match status" value="1"/>
</dbReference>
<comment type="subcellular location">
    <subcellularLocation>
        <location evidence="8">Cell membrane</location>
        <topology evidence="8">Multi-pass membrane protein</topology>
    </subcellularLocation>
    <subcellularLocation>
        <location evidence="1">Membrane</location>
        <topology evidence="1">Multi-pass membrane protein</topology>
    </subcellularLocation>
</comment>
<comment type="caution">
    <text evidence="10">The sequence shown here is derived from an EMBL/GenBank/DDBJ whole genome shotgun (WGS) entry which is preliminary data.</text>
</comment>
<dbReference type="EC" id="2.5.1.74" evidence="8 9"/>
<comment type="similarity">
    <text evidence="8">Belongs to the MenA family. Type 1 subfamily.</text>
</comment>
<evidence type="ECO:0000256" key="9">
    <source>
        <dbReference type="NCBIfam" id="TIGR00751"/>
    </source>
</evidence>
<dbReference type="Gene3D" id="1.10.357.140">
    <property type="entry name" value="UbiA prenyltransferase"/>
    <property type="match status" value="1"/>
</dbReference>
<dbReference type="Pfam" id="PF01040">
    <property type="entry name" value="UbiA"/>
    <property type="match status" value="1"/>
</dbReference>
<sequence length="320" mass="35725">MKHWIEAARLRTLPLSVSGIIVGSMYALAHPTDEILTPTEVFNWRLFGFAILTTLGLQILSNFANDYGDGVKGTDNEDRIGPKRAIQSGVITPAAMKRAIIITSFLTLLSAIALIYYAFGYAYLYYSVFYLVLGVLAILSAIRYTVGNTAYGYRGYGDLFVFVFFGLVSTLGVNFLYSKQLDYELILPAMAIGFLSVGVLNLNNMRDEESDKKVGKNTIVVKIGGAKAKKYHYFLIVGAMVLTLIFAIISEFQFDQYLFLLTYIPLTKHLIRVSKNHTPRDLDPELKKLALSTFALSVLLSLCMIYFFSDIIVNLFLGGR</sequence>
<dbReference type="PANTHER" id="PTHR13929">
    <property type="entry name" value="1,4-DIHYDROXY-2-NAPHTHOATE OCTAPRENYLTRANSFERASE"/>
    <property type="match status" value="1"/>
</dbReference>
<evidence type="ECO:0000256" key="3">
    <source>
        <dbReference type="ARBA" id="ARBA00022475"/>
    </source>
</evidence>
<keyword evidence="5 8" id="KW-0812">Transmembrane</keyword>
<dbReference type="CDD" id="cd13962">
    <property type="entry name" value="PT_UbiA_UBIAD1"/>
    <property type="match status" value="1"/>
</dbReference>
<evidence type="ECO:0000313" key="11">
    <source>
        <dbReference type="Proteomes" id="UP001398556"/>
    </source>
</evidence>
<dbReference type="HAMAP" id="MF_01937">
    <property type="entry name" value="MenA_1"/>
    <property type="match status" value="1"/>
</dbReference>
<comment type="catalytic activity">
    <reaction evidence="8">
        <text>an all-trans-polyprenyl diphosphate + 1,4-dihydroxy-2-naphthoate + H(+) = a 2-demethylmenaquinol + CO2 + diphosphate</text>
        <dbReference type="Rhea" id="RHEA:26478"/>
        <dbReference type="Rhea" id="RHEA-COMP:9563"/>
        <dbReference type="Rhea" id="RHEA-COMP:9564"/>
        <dbReference type="ChEBI" id="CHEBI:11173"/>
        <dbReference type="ChEBI" id="CHEBI:15378"/>
        <dbReference type="ChEBI" id="CHEBI:16526"/>
        <dbReference type="ChEBI" id="CHEBI:33019"/>
        <dbReference type="ChEBI" id="CHEBI:55437"/>
        <dbReference type="ChEBI" id="CHEBI:58914"/>
        <dbReference type="EC" id="2.5.1.74"/>
    </reaction>
</comment>
<evidence type="ECO:0000256" key="2">
    <source>
        <dbReference type="ARBA" id="ARBA00022428"/>
    </source>
</evidence>
<gene>
    <name evidence="8 10" type="primary">menA</name>
    <name evidence="10" type="ORF">AAEO59_10065</name>
</gene>
<dbReference type="InterPro" id="IPR000537">
    <property type="entry name" value="UbiA_prenyltransferase"/>
</dbReference>
<organism evidence="10 11">
    <name type="scientific">Flavobacterium flavipallidum</name>
    <dbReference type="NCBI Taxonomy" id="3139140"/>
    <lineage>
        <taxon>Bacteria</taxon>
        <taxon>Pseudomonadati</taxon>
        <taxon>Bacteroidota</taxon>
        <taxon>Flavobacteriia</taxon>
        <taxon>Flavobacteriales</taxon>
        <taxon>Flavobacteriaceae</taxon>
        <taxon>Flavobacterium</taxon>
    </lineage>
</organism>
<evidence type="ECO:0000256" key="7">
    <source>
        <dbReference type="ARBA" id="ARBA00023136"/>
    </source>
</evidence>
<dbReference type="EMBL" id="JBBYHU010000018">
    <property type="protein sequence ID" value="MEL1241392.1"/>
    <property type="molecule type" value="Genomic_DNA"/>
</dbReference>
<dbReference type="InterPro" id="IPR004657">
    <property type="entry name" value="MenA"/>
</dbReference>
<evidence type="ECO:0000256" key="1">
    <source>
        <dbReference type="ARBA" id="ARBA00004141"/>
    </source>
</evidence>
<feature type="transmembrane region" description="Helical" evidence="8">
    <location>
        <begin position="99"/>
        <end position="119"/>
    </location>
</feature>
<evidence type="ECO:0000256" key="8">
    <source>
        <dbReference type="HAMAP-Rule" id="MF_01937"/>
    </source>
</evidence>
<evidence type="ECO:0000256" key="4">
    <source>
        <dbReference type="ARBA" id="ARBA00022679"/>
    </source>
</evidence>
<keyword evidence="11" id="KW-1185">Reference proteome</keyword>
<feature type="transmembrane region" description="Helical" evidence="8">
    <location>
        <begin position="231"/>
        <end position="249"/>
    </location>
</feature>
<feature type="transmembrane region" description="Helical" evidence="8">
    <location>
        <begin position="158"/>
        <end position="177"/>
    </location>
</feature>
<proteinExistence type="inferred from homology"/>
<feature type="transmembrane region" description="Helical" evidence="8">
    <location>
        <begin position="125"/>
        <end position="146"/>
    </location>
</feature>
<dbReference type="InterPro" id="IPR044878">
    <property type="entry name" value="UbiA_sf"/>
</dbReference>